<reference evidence="8" key="1">
    <citation type="journal article" date="2019" name="Int. J. Syst. Evol. Microbiol.">
        <title>The Global Catalogue of Microorganisms (GCM) 10K type strain sequencing project: providing services to taxonomists for standard genome sequencing and annotation.</title>
        <authorList>
            <consortium name="The Broad Institute Genomics Platform"/>
            <consortium name="The Broad Institute Genome Sequencing Center for Infectious Disease"/>
            <person name="Wu L."/>
            <person name="Ma J."/>
        </authorList>
    </citation>
    <scope>NUCLEOTIDE SEQUENCE [LARGE SCALE GENOMIC DNA]</scope>
    <source>
        <strain evidence="8">JCM 16949</strain>
    </source>
</reference>
<dbReference type="InterPro" id="IPR005471">
    <property type="entry name" value="Tscrpt_reg_IclR_N"/>
</dbReference>
<dbReference type="InterPro" id="IPR036388">
    <property type="entry name" value="WH-like_DNA-bd_sf"/>
</dbReference>
<keyword evidence="2" id="KW-0238">DNA-binding</keyword>
<dbReference type="PANTHER" id="PTHR30136">
    <property type="entry name" value="HELIX-TURN-HELIX TRANSCRIPTIONAL REGULATOR, ICLR FAMILY"/>
    <property type="match status" value="1"/>
</dbReference>
<dbReference type="EMBL" id="BAABAE010000004">
    <property type="protein sequence ID" value="GAA3748954.1"/>
    <property type="molecule type" value="Genomic_DNA"/>
</dbReference>
<dbReference type="Gene3D" id="1.10.10.10">
    <property type="entry name" value="Winged helix-like DNA-binding domain superfamily/Winged helix DNA-binding domain"/>
    <property type="match status" value="1"/>
</dbReference>
<dbReference type="InterPro" id="IPR029016">
    <property type="entry name" value="GAF-like_dom_sf"/>
</dbReference>
<organism evidence="7 8">
    <name type="scientific">Leifsonella bigeumensis</name>
    <dbReference type="NCBI Taxonomy" id="433643"/>
    <lineage>
        <taxon>Bacteria</taxon>
        <taxon>Bacillati</taxon>
        <taxon>Actinomycetota</taxon>
        <taxon>Actinomycetes</taxon>
        <taxon>Micrococcales</taxon>
        <taxon>Microbacteriaceae</taxon>
        <taxon>Leifsonella</taxon>
    </lineage>
</organism>
<evidence type="ECO:0000313" key="8">
    <source>
        <dbReference type="Proteomes" id="UP001501004"/>
    </source>
</evidence>
<name>A0ABP7FVL8_9MICO</name>
<dbReference type="InterPro" id="IPR050707">
    <property type="entry name" value="HTH_MetabolicPath_Reg"/>
</dbReference>
<feature type="compositionally biased region" description="Acidic residues" evidence="4">
    <location>
        <begin position="1"/>
        <end position="11"/>
    </location>
</feature>
<dbReference type="SMART" id="SM00346">
    <property type="entry name" value="HTH_ICLR"/>
    <property type="match status" value="1"/>
</dbReference>
<proteinExistence type="predicted"/>
<keyword evidence="3" id="KW-0804">Transcription</keyword>
<evidence type="ECO:0000256" key="1">
    <source>
        <dbReference type="ARBA" id="ARBA00023015"/>
    </source>
</evidence>
<protein>
    <submittedName>
        <fullName evidence="7">IclR family transcriptional regulator</fullName>
    </submittedName>
</protein>
<sequence>MTPSEAAEEPADPVKKGSGGTANGPATDYMVGPVAAALDIMLEFEHGQRELRVADLARRIGLTRNKAFRLIKTLESRGFLQRVGDHYRVGTRLLTLGEQAAKPIEALRAAAQAELESLQEQTQETVYLLAPVGNEAICIARIESTYYLRISVDVGDKRPLYAGAGQKMLLAGQDEQRLAQVLRHKGPAFTEYTITDETELRAQLEDIRRRGFSLSLGEVDAGAGAVAAPVYDHSGQMVAALVVGGAMSRVAGNLETVWRDLVLAAAGRISVTLGYQPAF</sequence>
<dbReference type="InterPro" id="IPR014757">
    <property type="entry name" value="Tscrpt_reg_IclR_C"/>
</dbReference>
<dbReference type="Pfam" id="PF09339">
    <property type="entry name" value="HTH_IclR"/>
    <property type="match status" value="1"/>
</dbReference>
<accession>A0ABP7FVL8</accession>
<dbReference type="RefSeq" id="WP_344757376.1">
    <property type="nucleotide sequence ID" value="NZ_BAABAE010000004.1"/>
</dbReference>
<gene>
    <name evidence="7" type="ORF">GCM10022239_25390</name>
</gene>
<evidence type="ECO:0000256" key="3">
    <source>
        <dbReference type="ARBA" id="ARBA00023163"/>
    </source>
</evidence>
<dbReference type="PROSITE" id="PS51077">
    <property type="entry name" value="HTH_ICLR"/>
    <property type="match status" value="1"/>
</dbReference>
<dbReference type="Proteomes" id="UP001501004">
    <property type="component" value="Unassembled WGS sequence"/>
</dbReference>
<feature type="region of interest" description="Disordered" evidence="4">
    <location>
        <begin position="1"/>
        <end position="25"/>
    </location>
</feature>
<dbReference type="SUPFAM" id="SSF46785">
    <property type="entry name" value="Winged helix' DNA-binding domain"/>
    <property type="match status" value="1"/>
</dbReference>
<evidence type="ECO:0000259" key="5">
    <source>
        <dbReference type="PROSITE" id="PS51077"/>
    </source>
</evidence>
<dbReference type="Pfam" id="PF01614">
    <property type="entry name" value="IclR_C"/>
    <property type="match status" value="1"/>
</dbReference>
<comment type="caution">
    <text evidence="7">The sequence shown here is derived from an EMBL/GenBank/DDBJ whole genome shotgun (WGS) entry which is preliminary data.</text>
</comment>
<dbReference type="InterPro" id="IPR036390">
    <property type="entry name" value="WH_DNA-bd_sf"/>
</dbReference>
<keyword evidence="1" id="KW-0805">Transcription regulation</keyword>
<evidence type="ECO:0000259" key="6">
    <source>
        <dbReference type="PROSITE" id="PS51078"/>
    </source>
</evidence>
<evidence type="ECO:0000313" key="7">
    <source>
        <dbReference type="EMBL" id="GAA3748954.1"/>
    </source>
</evidence>
<dbReference type="PANTHER" id="PTHR30136:SF39">
    <property type="entry name" value="TRANSCRIPTIONAL REGULATORY PROTEIN"/>
    <property type="match status" value="1"/>
</dbReference>
<evidence type="ECO:0000256" key="4">
    <source>
        <dbReference type="SAM" id="MobiDB-lite"/>
    </source>
</evidence>
<dbReference type="PROSITE" id="PS51078">
    <property type="entry name" value="ICLR_ED"/>
    <property type="match status" value="1"/>
</dbReference>
<dbReference type="Gene3D" id="3.30.450.40">
    <property type="match status" value="1"/>
</dbReference>
<keyword evidence="8" id="KW-1185">Reference proteome</keyword>
<feature type="domain" description="IclR-ED" evidence="6">
    <location>
        <begin position="92"/>
        <end position="275"/>
    </location>
</feature>
<dbReference type="SUPFAM" id="SSF55781">
    <property type="entry name" value="GAF domain-like"/>
    <property type="match status" value="1"/>
</dbReference>
<feature type="domain" description="HTH iclR-type" evidence="5">
    <location>
        <begin position="31"/>
        <end position="91"/>
    </location>
</feature>
<evidence type="ECO:0000256" key="2">
    <source>
        <dbReference type="ARBA" id="ARBA00023125"/>
    </source>
</evidence>